<sequence length="53" mass="5950">MVVVTRDDAIGYGGEGNLATVEFRRSNSVWFLAMNSLKMTLLLLTITFRKSLL</sequence>
<dbReference type="AlphaFoldDB" id="A0ABD3D1S6"/>
<organism evidence="2 3">
    <name type="scientific">Castilleja foliolosa</name>
    <dbReference type="NCBI Taxonomy" id="1961234"/>
    <lineage>
        <taxon>Eukaryota</taxon>
        <taxon>Viridiplantae</taxon>
        <taxon>Streptophyta</taxon>
        <taxon>Embryophyta</taxon>
        <taxon>Tracheophyta</taxon>
        <taxon>Spermatophyta</taxon>
        <taxon>Magnoliopsida</taxon>
        <taxon>eudicotyledons</taxon>
        <taxon>Gunneridae</taxon>
        <taxon>Pentapetalae</taxon>
        <taxon>asterids</taxon>
        <taxon>lamiids</taxon>
        <taxon>Lamiales</taxon>
        <taxon>Orobanchaceae</taxon>
        <taxon>Pedicularideae</taxon>
        <taxon>Castillejinae</taxon>
        <taxon>Castilleja</taxon>
    </lineage>
</organism>
<comment type="caution">
    <text evidence="2">The sequence shown here is derived from an EMBL/GenBank/DDBJ whole genome shotgun (WGS) entry which is preliminary data.</text>
</comment>
<keyword evidence="1" id="KW-0812">Transmembrane</keyword>
<gene>
    <name evidence="2" type="ORF">CASFOL_020484</name>
</gene>
<evidence type="ECO:0000313" key="3">
    <source>
        <dbReference type="Proteomes" id="UP001632038"/>
    </source>
</evidence>
<dbReference type="Proteomes" id="UP001632038">
    <property type="component" value="Unassembled WGS sequence"/>
</dbReference>
<evidence type="ECO:0000256" key="1">
    <source>
        <dbReference type="SAM" id="Phobius"/>
    </source>
</evidence>
<protein>
    <submittedName>
        <fullName evidence="2">Uncharacterized protein</fullName>
    </submittedName>
</protein>
<reference evidence="3" key="1">
    <citation type="journal article" date="2024" name="IScience">
        <title>Strigolactones Initiate the Formation of Haustorium-like Structures in Castilleja.</title>
        <authorList>
            <person name="Buerger M."/>
            <person name="Peterson D."/>
            <person name="Chory J."/>
        </authorList>
    </citation>
    <scope>NUCLEOTIDE SEQUENCE [LARGE SCALE GENOMIC DNA]</scope>
</reference>
<keyword evidence="3" id="KW-1185">Reference proteome</keyword>
<name>A0ABD3D1S6_9LAMI</name>
<dbReference type="EMBL" id="JAVIJP010000027">
    <property type="protein sequence ID" value="KAL3635937.1"/>
    <property type="molecule type" value="Genomic_DNA"/>
</dbReference>
<proteinExistence type="predicted"/>
<accession>A0ABD3D1S6</accession>
<evidence type="ECO:0000313" key="2">
    <source>
        <dbReference type="EMBL" id="KAL3635937.1"/>
    </source>
</evidence>
<keyword evidence="1" id="KW-0472">Membrane</keyword>
<keyword evidence="1" id="KW-1133">Transmembrane helix</keyword>
<feature type="transmembrane region" description="Helical" evidence="1">
    <location>
        <begin position="29"/>
        <end position="48"/>
    </location>
</feature>